<accession>A0ACC1R0U4</accession>
<evidence type="ECO:0000313" key="1">
    <source>
        <dbReference type="EMBL" id="KAJ3495798.1"/>
    </source>
</evidence>
<reference evidence="1" key="1">
    <citation type="submission" date="2022-07" db="EMBL/GenBank/DDBJ databases">
        <title>Genome Sequence of Lecanicillium saksenae.</title>
        <authorList>
            <person name="Buettner E."/>
        </authorList>
    </citation>
    <scope>NUCLEOTIDE SEQUENCE</scope>
    <source>
        <strain evidence="1">VT-O1</strain>
    </source>
</reference>
<gene>
    <name evidence="1" type="ORF">NLG97_g3134</name>
</gene>
<organism evidence="1 2">
    <name type="scientific">Lecanicillium saksenae</name>
    <dbReference type="NCBI Taxonomy" id="468837"/>
    <lineage>
        <taxon>Eukaryota</taxon>
        <taxon>Fungi</taxon>
        <taxon>Dikarya</taxon>
        <taxon>Ascomycota</taxon>
        <taxon>Pezizomycotina</taxon>
        <taxon>Sordariomycetes</taxon>
        <taxon>Hypocreomycetidae</taxon>
        <taxon>Hypocreales</taxon>
        <taxon>Cordycipitaceae</taxon>
        <taxon>Lecanicillium</taxon>
    </lineage>
</organism>
<comment type="caution">
    <text evidence="1">The sequence shown here is derived from an EMBL/GenBank/DDBJ whole genome shotgun (WGS) entry which is preliminary data.</text>
</comment>
<name>A0ACC1R0U4_9HYPO</name>
<protein>
    <submittedName>
        <fullName evidence="1">Uncharacterized protein</fullName>
    </submittedName>
</protein>
<evidence type="ECO:0000313" key="2">
    <source>
        <dbReference type="Proteomes" id="UP001148737"/>
    </source>
</evidence>
<dbReference type="EMBL" id="JANAKD010000247">
    <property type="protein sequence ID" value="KAJ3495798.1"/>
    <property type="molecule type" value="Genomic_DNA"/>
</dbReference>
<keyword evidence="2" id="KW-1185">Reference proteome</keyword>
<dbReference type="Proteomes" id="UP001148737">
    <property type="component" value="Unassembled WGS sequence"/>
</dbReference>
<sequence>MAAFGAMPTWNISRRDFFAKVLEDAGFVDIGLQDLSEHVRPMLRYFWLLARIPNLFIQLFGLQKRFINTVSGAYAYNGWKYWRYLSVSGFIILLNHTKVHHIILNQQRNYKMSLTQTKTTALSKSGVNLFWREQSAESPSKTIVLLHGFPSSSHQYRNLIPLLAAKYRVIAPDLPGFGFTEAPENFKYTFDSLADVVEEFLESLSVQTYSIYVFDYGAPVGLRLALRRPEAIEAIITQNGNAYAEGFGDVWGPIKDFWTSENTDTDRTKLADAMLNFDITKFQYVNGTPDVDRIAPESYSLDYALLQRPGRREAQLDLFRDYQNNIPLYERFHEYFKSSQVPLLAIWGKNDVFFIPPGAEAYKNDLPGAVVKLIDAGHFATLFQRSNTGLHKCHDSLATPKSIMVSKAQPFEFISVSGTNVKGDAATRKRVRSKAQADYRRKNPPAPKPALKDRFDVGEWLQVVSRDAIGIKSKPCAYNRSHASHSTSSERTVSRSPTMFARSGSDVFQLMSPAERKRAQMLWQHLYAGTCVVFKSMVEIGFLDLLQGSAALTQMLSSAAWHMNNEEGEGSGNKVDYARYSVMATNSLRHMLSEPSKRVTIETVVAILTFAAYANLTSDPKLVNIHLDGLCHALSYVGGLSAVDNLPIVRTMIWWIDLRASFLQDVEPRFPQPAAILAQRSEILPLQTAGLVTLLPDHAHVYLICEDIKRLNVIIKRRFDAEGDDLWRNVLFAQFHLAPMLHNVLLMPRASATTGASAQSGELFRLATILYLCKIWSRFGMDLTGDATYVTKLQAAWTQHDFFNTWCFDHSLLLWTILVFCTYNRAPDQMRQECSGLLQEHVSSEHAPAEQARPTISRSLWSEVALGSLDTILADR</sequence>
<proteinExistence type="predicted"/>